<reference evidence="2" key="2">
    <citation type="submission" date="2023-05" db="EMBL/GenBank/DDBJ databases">
        <authorList>
            <consortium name="Lawrence Berkeley National Laboratory"/>
            <person name="Steindorff A."/>
            <person name="Hensen N."/>
            <person name="Bonometti L."/>
            <person name="Westerberg I."/>
            <person name="Brannstrom I.O."/>
            <person name="Guillou S."/>
            <person name="Cros-Aarteil S."/>
            <person name="Calhoun S."/>
            <person name="Haridas S."/>
            <person name="Kuo A."/>
            <person name="Mondo S."/>
            <person name="Pangilinan J."/>
            <person name="Riley R."/>
            <person name="Labutti K."/>
            <person name="Andreopoulos B."/>
            <person name="Lipzen A."/>
            <person name="Chen C."/>
            <person name="Yanf M."/>
            <person name="Daum C."/>
            <person name="Ng V."/>
            <person name="Clum A."/>
            <person name="Ohm R."/>
            <person name="Martin F."/>
            <person name="Silar P."/>
            <person name="Natvig D."/>
            <person name="Lalanne C."/>
            <person name="Gautier V."/>
            <person name="Ament-Velasquez S.L."/>
            <person name="Kruys A."/>
            <person name="Hutchinson M.I."/>
            <person name="Powell A.J."/>
            <person name="Barry K."/>
            <person name="Miller A.N."/>
            <person name="Grigoriev I.V."/>
            <person name="Debuchy R."/>
            <person name="Gladieux P."/>
            <person name="Thoren M.H."/>
            <person name="Johannesson H."/>
        </authorList>
    </citation>
    <scope>NUCLEOTIDE SEQUENCE</scope>
    <source>
        <strain evidence="2">CBS 123565</strain>
    </source>
</reference>
<dbReference type="GO" id="GO:1990112">
    <property type="term" value="C:RQC complex"/>
    <property type="evidence" value="ECO:0007669"/>
    <property type="project" value="TreeGrafter"/>
</dbReference>
<feature type="compositionally biased region" description="Acidic residues" evidence="1">
    <location>
        <begin position="675"/>
        <end position="691"/>
    </location>
</feature>
<feature type="compositionally biased region" description="Acidic residues" evidence="1">
    <location>
        <begin position="16"/>
        <end position="30"/>
    </location>
</feature>
<organism evidence="2 3">
    <name type="scientific">Trichocladium antarcticum</name>
    <dbReference type="NCBI Taxonomy" id="1450529"/>
    <lineage>
        <taxon>Eukaryota</taxon>
        <taxon>Fungi</taxon>
        <taxon>Dikarya</taxon>
        <taxon>Ascomycota</taxon>
        <taxon>Pezizomycotina</taxon>
        <taxon>Sordariomycetes</taxon>
        <taxon>Sordariomycetidae</taxon>
        <taxon>Sordariales</taxon>
        <taxon>Chaetomiaceae</taxon>
        <taxon>Trichocladium</taxon>
    </lineage>
</organism>
<gene>
    <name evidence="2" type="ORF">BT67DRAFT_456853</name>
</gene>
<name>A0AAN6UI57_9PEZI</name>
<dbReference type="GO" id="GO:1990116">
    <property type="term" value="P:ribosome-associated ubiquitin-dependent protein catabolic process"/>
    <property type="evidence" value="ECO:0007669"/>
    <property type="project" value="TreeGrafter"/>
</dbReference>
<evidence type="ECO:0000313" key="2">
    <source>
        <dbReference type="EMBL" id="KAK4133169.1"/>
    </source>
</evidence>
<feature type="region of interest" description="Disordered" evidence="1">
    <location>
        <begin position="655"/>
        <end position="709"/>
    </location>
</feature>
<dbReference type="AlphaFoldDB" id="A0AAN6UI57"/>
<dbReference type="Pfam" id="PF04910">
    <property type="entry name" value="Tcf25"/>
    <property type="match status" value="1"/>
</dbReference>
<proteinExistence type="predicted"/>
<dbReference type="EMBL" id="MU853413">
    <property type="protein sequence ID" value="KAK4133169.1"/>
    <property type="molecule type" value="Genomic_DNA"/>
</dbReference>
<dbReference type="Proteomes" id="UP001304895">
    <property type="component" value="Unassembled WGS sequence"/>
</dbReference>
<feature type="compositionally biased region" description="Basic residues" evidence="1">
    <location>
        <begin position="90"/>
        <end position="102"/>
    </location>
</feature>
<feature type="region of interest" description="Disordered" evidence="1">
    <location>
        <begin position="1"/>
        <end position="117"/>
    </location>
</feature>
<sequence length="709" mass="78927">MASRQLRKLRKQQELLDLENEDVEKSEESDDGHVVAKPRGNMFSGFAALGDMGDGADEDDDEAQKSDDDEPIQATTQQEPAGGQRELPKKNKKPKKKKKKGKQTGLPAPAKDERGSIDDIDRVLEELKLEAQKQSGSSAGPPAADKPTNELSGLLRINFQHLKAVNEMRRLFGKAMEAAEVEERPQEPRQRGLPQNIDLETFLSASAVHPTQHGRKQPRGMFDTILRTNPFIEGKKTWPRGSAQGLKMVRIAESPQGEVEFAFAHDQTYDGLEGSFFGLVQMYDPMQIVYFLHRYPYHISSLIQVSKVARQDQNTALAADLIERALFSFGRASLSEFRKNLETGTARMDFARPENRQFYLAGHNLIQKLVLKGTYRTALEWAKLFLSIDHSDPYAMMHWIHVLAIRAREAQWFINLCNSNTLPPRNTLHANQTLPLAYLQVDDPATAKTTLINNIETLPWLYCALFSALGLDAPPSIWGAQPRTDDETLHAQLYIHTAKDLWNTPRSVAVLQEAAAAAAKPSPDPVALPPTPPVDFPTARFVYLDNTPALMSAVPRQMLHTDPNFDFDPLPPCKRGNIFSSATQQLPWNLVEYGARRGSITAEVERLLAGMRPEQREELLRLGEVEGGGEVAVPAPAGLMNFLRNILMPPPAPVGLGVGGPEEGVDPDIRLPGSWEDDWSDRELEFDEVDELEGRGVDGEGQGDAQRRL</sequence>
<accession>A0AAN6UI57</accession>
<feature type="compositionally biased region" description="Basic residues" evidence="1">
    <location>
        <begin position="1"/>
        <end position="10"/>
    </location>
</feature>
<evidence type="ECO:0000256" key="1">
    <source>
        <dbReference type="SAM" id="MobiDB-lite"/>
    </source>
</evidence>
<evidence type="ECO:0000313" key="3">
    <source>
        <dbReference type="Proteomes" id="UP001304895"/>
    </source>
</evidence>
<dbReference type="GO" id="GO:0072344">
    <property type="term" value="P:rescue of stalled ribosome"/>
    <property type="evidence" value="ECO:0007669"/>
    <property type="project" value="TreeGrafter"/>
</dbReference>
<protein>
    <submittedName>
        <fullName evidence="2">DUF654-domain-containing protein</fullName>
    </submittedName>
</protein>
<dbReference type="PANTHER" id="PTHR22684">
    <property type="entry name" value="NULP1-RELATED"/>
    <property type="match status" value="1"/>
</dbReference>
<reference evidence="2" key="1">
    <citation type="journal article" date="2023" name="Mol. Phylogenet. Evol.">
        <title>Genome-scale phylogeny and comparative genomics of the fungal order Sordariales.</title>
        <authorList>
            <person name="Hensen N."/>
            <person name="Bonometti L."/>
            <person name="Westerberg I."/>
            <person name="Brannstrom I.O."/>
            <person name="Guillou S."/>
            <person name="Cros-Aarteil S."/>
            <person name="Calhoun S."/>
            <person name="Haridas S."/>
            <person name="Kuo A."/>
            <person name="Mondo S."/>
            <person name="Pangilinan J."/>
            <person name="Riley R."/>
            <person name="LaButti K."/>
            <person name="Andreopoulos B."/>
            <person name="Lipzen A."/>
            <person name="Chen C."/>
            <person name="Yan M."/>
            <person name="Daum C."/>
            <person name="Ng V."/>
            <person name="Clum A."/>
            <person name="Steindorff A."/>
            <person name="Ohm R.A."/>
            <person name="Martin F."/>
            <person name="Silar P."/>
            <person name="Natvig D.O."/>
            <person name="Lalanne C."/>
            <person name="Gautier V."/>
            <person name="Ament-Velasquez S.L."/>
            <person name="Kruys A."/>
            <person name="Hutchinson M.I."/>
            <person name="Powell A.J."/>
            <person name="Barry K."/>
            <person name="Miller A.N."/>
            <person name="Grigoriev I.V."/>
            <person name="Debuchy R."/>
            <person name="Gladieux P."/>
            <person name="Hiltunen Thoren M."/>
            <person name="Johannesson H."/>
        </authorList>
    </citation>
    <scope>NUCLEOTIDE SEQUENCE</scope>
    <source>
        <strain evidence="2">CBS 123565</strain>
    </source>
</reference>
<dbReference type="InterPro" id="IPR006994">
    <property type="entry name" value="TCF25/Rqc1"/>
</dbReference>
<comment type="caution">
    <text evidence="2">The sequence shown here is derived from an EMBL/GenBank/DDBJ whole genome shotgun (WGS) entry which is preliminary data.</text>
</comment>
<feature type="compositionally biased region" description="Acidic residues" evidence="1">
    <location>
        <begin position="54"/>
        <end position="71"/>
    </location>
</feature>
<keyword evidence="3" id="KW-1185">Reference proteome</keyword>
<dbReference type="PANTHER" id="PTHR22684:SF0">
    <property type="entry name" value="RIBOSOME QUALITY CONTROL COMPLEX SUBUNIT TCF25"/>
    <property type="match status" value="1"/>
</dbReference>